<feature type="region of interest" description="Disordered" evidence="7">
    <location>
        <begin position="23"/>
        <end position="46"/>
    </location>
</feature>
<organism evidence="9 10">
    <name type="scientific">Apophysomyces ossiformis</name>
    <dbReference type="NCBI Taxonomy" id="679940"/>
    <lineage>
        <taxon>Eukaryota</taxon>
        <taxon>Fungi</taxon>
        <taxon>Fungi incertae sedis</taxon>
        <taxon>Mucoromycota</taxon>
        <taxon>Mucoromycotina</taxon>
        <taxon>Mucoromycetes</taxon>
        <taxon>Mucorales</taxon>
        <taxon>Mucorineae</taxon>
        <taxon>Mucoraceae</taxon>
        <taxon>Apophysomyces</taxon>
    </lineage>
</organism>
<dbReference type="CDD" id="cd12148">
    <property type="entry name" value="fungal_TF_MHR"/>
    <property type="match status" value="1"/>
</dbReference>
<keyword evidence="1" id="KW-0479">Metal-binding</keyword>
<keyword evidence="10" id="KW-1185">Reference proteome</keyword>
<accession>A0A8H7ENC4</accession>
<dbReference type="Pfam" id="PF04082">
    <property type="entry name" value="Fungal_trans"/>
    <property type="match status" value="1"/>
</dbReference>
<dbReference type="GO" id="GO:0003677">
    <property type="term" value="F:DNA binding"/>
    <property type="evidence" value="ECO:0007669"/>
    <property type="project" value="UniProtKB-KW"/>
</dbReference>
<dbReference type="Proteomes" id="UP000605846">
    <property type="component" value="Unassembled WGS sequence"/>
</dbReference>
<evidence type="ECO:0000256" key="2">
    <source>
        <dbReference type="ARBA" id="ARBA00022833"/>
    </source>
</evidence>
<dbReference type="InterPro" id="IPR007219">
    <property type="entry name" value="XnlR_reg_dom"/>
</dbReference>
<evidence type="ECO:0000256" key="1">
    <source>
        <dbReference type="ARBA" id="ARBA00022723"/>
    </source>
</evidence>
<keyword evidence="3" id="KW-0805">Transcription regulation</keyword>
<keyword evidence="6" id="KW-0539">Nucleus</keyword>
<evidence type="ECO:0000313" key="9">
    <source>
        <dbReference type="EMBL" id="KAF7722608.1"/>
    </source>
</evidence>
<dbReference type="GO" id="GO:0008270">
    <property type="term" value="F:zinc ion binding"/>
    <property type="evidence" value="ECO:0007669"/>
    <property type="project" value="InterPro"/>
</dbReference>
<dbReference type="EMBL" id="JABAYA010000186">
    <property type="protein sequence ID" value="KAF7722608.1"/>
    <property type="molecule type" value="Genomic_DNA"/>
</dbReference>
<feature type="domain" description="Xylanolytic transcriptional activator regulatory" evidence="8">
    <location>
        <begin position="229"/>
        <end position="303"/>
    </location>
</feature>
<dbReference type="SMART" id="SM00906">
    <property type="entry name" value="Fungal_trans"/>
    <property type="match status" value="1"/>
</dbReference>
<gene>
    <name evidence="9" type="ORF">EC973_002921</name>
</gene>
<keyword evidence="4" id="KW-0238">DNA-binding</keyword>
<evidence type="ECO:0000256" key="3">
    <source>
        <dbReference type="ARBA" id="ARBA00023015"/>
    </source>
</evidence>
<dbReference type="PANTHER" id="PTHR31313:SF81">
    <property type="entry name" value="TY1 ENHANCER ACTIVATOR"/>
    <property type="match status" value="1"/>
</dbReference>
<reference evidence="9" key="1">
    <citation type="submission" date="2020-01" db="EMBL/GenBank/DDBJ databases">
        <title>Genome Sequencing of Three Apophysomyces-Like Fungal Strains Confirms a Novel Fungal Genus in the Mucoromycota with divergent Burkholderia-like Endosymbiotic Bacteria.</title>
        <authorList>
            <person name="Stajich J.E."/>
            <person name="Macias A.M."/>
            <person name="Carter-House D."/>
            <person name="Lovett B."/>
            <person name="Kasson L.R."/>
            <person name="Berry K."/>
            <person name="Grigoriev I."/>
            <person name="Chang Y."/>
            <person name="Spatafora J."/>
            <person name="Kasson M.T."/>
        </authorList>
    </citation>
    <scope>NUCLEOTIDE SEQUENCE</scope>
    <source>
        <strain evidence="9">NRRL A-21654</strain>
    </source>
</reference>
<evidence type="ECO:0000256" key="5">
    <source>
        <dbReference type="ARBA" id="ARBA00023163"/>
    </source>
</evidence>
<evidence type="ECO:0000256" key="4">
    <source>
        <dbReference type="ARBA" id="ARBA00023125"/>
    </source>
</evidence>
<comment type="caution">
    <text evidence="9">The sequence shown here is derived from an EMBL/GenBank/DDBJ whole genome shotgun (WGS) entry which is preliminary data.</text>
</comment>
<dbReference type="AlphaFoldDB" id="A0A8H7ENC4"/>
<proteinExistence type="predicted"/>
<keyword evidence="5" id="KW-0804">Transcription</keyword>
<dbReference type="InterPro" id="IPR051615">
    <property type="entry name" value="Transcr_Regulatory_Elem"/>
</dbReference>
<sequence length="617" mass="70481">MCHGCRIARERVCTFYADGSIDPDQEDHSSSSEVEDENDTSQLFRTDTMRDRRQTVFLESRTSNMLASLGEDLRKLTLTDYRLTNSTSLFDAQPFGNFIKWTAEPGLPSKYTGSIEMPSREIQLHLINSFYQNFYEILPMIPKRYFYQQLHGKGPLITPLLLNAIYAQASRFATIPNVPKSNVFFHRAKRLLDDFLDVPRLSTVAALCLMSLYETEPTNNRSGSQHCRAWIYSGMAHRMCIELGCHSEANMSRDLKPEDIELRRRIFWCCFCLDKFQSGGWERPFMIPSSIARVDYPTIPTEEHQDTEEREITINLHRGIEFLRLVEESLVLATTGPCAPDPDNVVVLYEKQCAWLQTLPSFSRWTPAPSSSIDHVMRLPVPKPGVAHLHLYFNLRFLSILCQMSGFPCTENQRVVTATCITQLVHGLLLQPAAVIKFDFLAHALIEAIKIHARHLNDRNIYVARHAWSMYDRTVTCLKHLQQYAIIPNCSKFLQQIENMDGRIIAGSMVYKLPQQTIVQQDPSQGLEKADSVSYPMSLQTSLDLSTSAINEGSQKQYQHKFQDHALSTLWPPHQPDWNRLVTKPSATTVVEYVQNCFQTHPPPPSSSSRSNLPSCQ</sequence>
<dbReference type="GO" id="GO:0006351">
    <property type="term" value="P:DNA-templated transcription"/>
    <property type="evidence" value="ECO:0007669"/>
    <property type="project" value="InterPro"/>
</dbReference>
<evidence type="ECO:0000313" key="10">
    <source>
        <dbReference type="Proteomes" id="UP000605846"/>
    </source>
</evidence>
<evidence type="ECO:0000259" key="8">
    <source>
        <dbReference type="SMART" id="SM00906"/>
    </source>
</evidence>
<evidence type="ECO:0000256" key="6">
    <source>
        <dbReference type="ARBA" id="ARBA00023242"/>
    </source>
</evidence>
<protein>
    <recommendedName>
        <fullName evidence="8">Xylanolytic transcriptional activator regulatory domain-containing protein</fullName>
    </recommendedName>
</protein>
<dbReference type="PANTHER" id="PTHR31313">
    <property type="entry name" value="TY1 ENHANCER ACTIVATOR"/>
    <property type="match status" value="1"/>
</dbReference>
<name>A0A8H7ENC4_9FUNG</name>
<evidence type="ECO:0000256" key="7">
    <source>
        <dbReference type="SAM" id="MobiDB-lite"/>
    </source>
</evidence>
<dbReference type="OrthoDB" id="2406834at2759"/>
<keyword evidence="2" id="KW-0862">Zinc</keyword>